<feature type="transmembrane region" description="Helical" evidence="2">
    <location>
        <begin position="150"/>
        <end position="169"/>
    </location>
</feature>
<feature type="non-terminal residue" evidence="3">
    <location>
        <position position="404"/>
    </location>
</feature>
<evidence type="ECO:0000313" key="3">
    <source>
        <dbReference type="EMBL" id="CTR11347.1"/>
    </source>
</evidence>
<evidence type="ECO:0000313" key="4">
    <source>
        <dbReference type="Proteomes" id="UP000199069"/>
    </source>
</evidence>
<feature type="transmembrane region" description="Helical" evidence="2">
    <location>
        <begin position="54"/>
        <end position="78"/>
    </location>
</feature>
<accession>A0A0K3CRL8</accession>
<dbReference type="AlphaFoldDB" id="A0A0K3CRL8"/>
<reference evidence="3 4" key="1">
    <citation type="submission" date="2015-07" db="EMBL/GenBank/DDBJ databases">
        <authorList>
            <person name="Cajimat M.N.B."/>
            <person name="Milazzo M.L."/>
            <person name="Fulhorst C.F."/>
        </authorList>
    </citation>
    <scope>NUCLEOTIDE SEQUENCE [LARGE SCALE GENOMIC DNA]</scope>
    <source>
        <strain evidence="3">Single colony</strain>
    </source>
</reference>
<keyword evidence="2" id="KW-1133">Transmembrane helix</keyword>
<keyword evidence="2" id="KW-0472">Membrane</keyword>
<proteinExistence type="predicted"/>
<protein>
    <submittedName>
        <fullName evidence="3">FGENESH: predicted gene_17.66 protein</fullName>
    </submittedName>
</protein>
<keyword evidence="4" id="KW-1185">Reference proteome</keyword>
<feature type="transmembrane region" description="Helical" evidence="2">
    <location>
        <begin position="12"/>
        <end position="34"/>
    </location>
</feature>
<dbReference type="EMBL" id="CWKI01000017">
    <property type="protein sequence ID" value="CTR11347.1"/>
    <property type="molecule type" value="Genomic_DNA"/>
</dbReference>
<feature type="transmembrane region" description="Helical" evidence="2">
    <location>
        <begin position="190"/>
        <end position="212"/>
    </location>
</feature>
<evidence type="ECO:0000256" key="2">
    <source>
        <dbReference type="SAM" id="Phobius"/>
    </source>
</evidence>
<dbReference type="Proteomes" id="UP000199069">
    <property type="component" value="Unassembled WGS sequence"/>
</dbReference>
<feature type="region of interest" description="Disordered" evidence="1">
    <location>
        <begin position="298"/>
        <end position="340"/>
    </location>
</feature>
<gene>
    <name evidence="3" type="primary">FGENESH: predicted gene_17.66</name>
    <name evidence="3" type="ORF">BN2166_0072080</name>
</gene>
<organism evidence="3 4">
    <name type="scientific">Rhodotorula toruloides</name>
    <name type="common">Yeast</name>
    <name type="synonym">Rhodosporidium toruloides</name>
    <dbReference type="NCBI Taxonomy" id="5286"/>
    <lineage>
        <taxon>Eukaryota</taxon>
        <taxon>Fungi</taxon>
        <taxon>Dikarya</taxon>
        <taxon>Basidiomycota</taxon>
        <taxon>Pucciniomycotina</taxon>
        <taxon>Microbotryomycetes</taxon>
        <taxon>Sporidiobolales</taxon>
        <taxon>Sporidiobolaceae</taxon>
        <taxon>Rhodotorula</taxon>
    </lineage>
</organism>
<feature type="compositionally biased region" description="Low complexity" evidence="1">
    <location>
        <begin position="331"/>
        <end position="340"/>
    </location>
</feature>
<keyword evidence="2" id="KW-0812">Transmembrane</keyword>
<sequence length="404" mass="44994">MALQQLQKISLSLTDAFFISVALAAVFQGMFLVLAAEYYRLFGRTEGERTYMRVYVATLLVLSTIYLSLNITIVCQFIEQLIRNDGILGMRPTLALAIQPWVLSANRVARALAGGLWLLTLEAFIAQAAMVVRRRLHANIEMRESMISLLIIYFADTVVCAAILVYELIWKRRKELAKSSPLQQFITLALKTSLIIMILVAIGATATTHAFVTGDDDSTGVASAMPNIFPFASCCCIVVSLLQRQSLRATLDGEPSTRGFNHMNRSYHRRQTSLGDALNHISETAAWRGDVVQLGSARQDWEEEDTKEKVAPPLRHPPSASLPSLFKQHNRSLSSSRASRSCAGVRETVSALARPCSRVWRRNVSFASSGQTSAKRHFAVESITVSVKVEQQVEREDEEDRQEE</sequence>
<feature type="transmembrane region" description="Helical" evidence="2">
    <location>
        <begin position="224"/>
        <end position="242"/>
    </location>
</feature>
<name>A0A0K3CRL8_RHOTO</name>
<feature type="transmembrane region" description="Helical" evidence="2">
    <location>
        <begin position="111"/>
        <end position="130"/>
    </location>
</feature>
<evidence type="ECO:0000256" key="1">
    <source>
        <dbReference type="SAM" id="MobiDB-lite"/>
    </source>
</evidence>